<comment type="caution">
    <text evidence="2">The sequence shown here is derived from an EMBL/GenBank/DDBJ whole genome shotgun (WGS) entry which is preliminary data.</text>
</comment>
<dbReference type="PANTHER" id="PTHR39648:SF1">
    <property type="entry name" value="6-HYDROXYMETHYL-7,8-DIHYDROPTERIN PYROPHOSPHOKINASE"/>
    <property type="match status" value="1"/>
</dbReference>
<dbReference type="PATRIC" id="fig|1703772.3.peg.1073"/>
<dbReference type="PANTHER" id="PTHR39648">
    <property type="entry name" value="6-HYDROXYMETHYL-7,8-DIHYDROPTERIN PYROPHOSPHOKINASE"/>
    <property type="match status" value="1"/>
</dbReference>
<sequence>MEFEDWEPYYEEILEEFGYNRKEDEFSACVLDRKLAGSRIELSRIENILKNKMVTIAGNAVSLAEEIRLIEGILVTADEATSVVMSAGITPKILVTDLDGDIEDQIKANKRGTIAVIHAHGDNILKVDKYASSFTGKVIGTTQSRPFGKMFNFGGFTDGDRAVLLAHHFKASSIRLLGFDFENPSPKDEDPDTKRKKLAIARKLIQKLGIL</sequence>
<dbReference type="AlphaFoldDB" id="A0A0S7Y8C7"/>
<dbReference type="GO" id="GO:0003848">
    <property type="term" value="F:2-amino-4-hydroxy-6-hydroxymethyldihydropteridine diphosphokinase activity"/>
    <property type="evidence" value="ECO:0007669"/>
    <property type="project" value="InterPro"/>
</dbReference>
<feature type="domain" description="6-hydroxymethylpterin diphosphokinase MptE-like" evidence="1">
    <location>
        <begin position="43"/>
        <end position="182"/>
    </location>
</feature>
<evidence type="ECO:0000313" key="3">
    <source>
        <dbReference type="Proteomes" id="UP000051012"/>
    </source>
</evidence>
<gene>
    <name evidence="2" type="ORF">AMJ52_09150</name>
</gene>
<evidence type="ECO:0000259" key="1">
    <source>
        <dbReference type="Pfam" id="PF01973"/>
    </source>
</evidence>
<name>A0A0S7Y8C7_UNCT6</name>
<dbReference type="GO" id="GO:0005524">
    <property type="term" value="F:ATP binding"/>
    <property type="evidence" value="ECO:0007669"/>
    <property type="project" value="InterPro"/>
</dbReference>
<reference evidence="2 3" key="1">
    <citation type="journal article" date="2015" name="Microbiome">
        <title>Genomic resolution of linkages in carbon, nitrogen, and sulfur cycling among widespread estuary sediment bacteria.</title>
        <authorList>
            <person name="Baker B.J."/>
            <person name="Lazar C.S."/>
            <person name="Teske A.P."/>
            <person name="Dick G.J."/>
        </authorList>
    </citation>
    <scope>NUCLEOTIDE SEQUENCE [LARGE SCALE GENOMIC DNA]</scope>
    <source>
        <strain evidence="2">DG_78</strain>
    </source>
</reference>
<dbReference type="EMBL" id="LJNI01000145">
    <property type="protein sequence ID" value="KPJ71041.1"/>
    <property type="molecule type" value="Genomic_DNA"/>
</dbReference>
<dbReference type="Pfam" id="PF01973">
    <property type="entry name" value="MptE-like"/>
    <property type="match status" value="1"/>
</dbReference>
<evidence type="ECO:0000313" key="2">
    <source>
        <dbReference type="EMBL" id="KPJ71041.1"/>
    </source>
</evidence>
<protein>
    <recommendedName>
        <fullName evidence="1">6-hydroxymethylpterin diphosphokinase MptE-like domain-containing protein</fullName>
    </recommendedName>
</protein>
<dbReference type="InterPro" id="IPR027510">
    <property type="entry name" value="HMPDK_MptE"/>
</dbReference>
<dbReference type="HAMAP" id="MF_02131">
    <property type="entry name" value="HMPDK_arch"/>
    <property type="match status" value="1"/>
</dbReference>
<dbReference type="Proteomes" id="UP000051012">
    <property type="component" value="Unassembled WGS sequence"/>
</dbReference>
<proteinExistence type="inferred from homology"/>
<organism evidence="2 3">
    <name type="scientific">candidate division TA06 bacterium DG_78</name>
    <dbReference type="NCBI Taxonomy" id="1703772"/>
    <lineage>
        <taxon>Bacteria</taxon>
        <taxon>Bacteria division TA06</taxon>
    </lineage>
</organism>
<dbReference type="InterPro" id="IPR002826">
    <property type="entry name" value="MptE-like"/>
</dbReference>
<accession>A0A0S7Y8C7</accession>